<dbReference type="Proteomes" id="UP001229421">
    <property type="component" value="Unassembled WGS sequence"/>
</dbReference>
<dbReference type="EMBL" id="JAUHHV010000009">
    <property type="protein sequence ID" value="KAK1413565.1"/>
    <property type="molecule type" value="Genomic_DNA"/>
</dbReference>
<accession>A0AAD8NF39</accession>
<reference evidence="1" key="1">
    <citation type="journal article" date="2023" name="bioRxiv">
        <title>Improved chromosome-level genome assembly for marigold (Tagetes erecta).</title>
        <authorList>
            <person name="Jiang F."/>
            <person name="Yuan L."/>
            <person name="Wang S."/>
            <person name="Wang H."/>
            <person name="Xu D."/>
            <person name="Wang A."/>
            <person name="Fan W."/>
        </authorList>
    </citation>
    <scope>NUCLEOTIDE SEQUENCE</scope>
    <source>
        <strain evidence="1">WSJ</strain>
        <tissue evidence="1">Leaf</tissue>
    </source>
</reference>
<name>A0AAD8NF39_TARER</name>
<comment type="caution">
    <text evidence="1">The sequence shown here is derived from an EMBL/GenBank/DDBJ whole genome shotgun (WGS) entry which is preliminary data.</text>
</comment>
<sequence>MLHILSRRVLNWQMWLKSEIHCDSTKSLFRWWLNIIEYCYLIEAINNFNESIWNYKVLKSLSTRFTRNHFVQVVVVAAAAEDETTKGRRTCSFS</sequence>
<dbReference type="AlphaFoldDB" id="A0AAD8NF39"/>
<keyword evidence="2" id="KW-1185">Reference proteome</keyword>
<evidence type="ECO:0000313" key="2">
    <source>
        <dbReference type="Proteomes" id="UP001229421"/>
    </source>
</evidence>
<gene>
    <name evidence="1" type="ORF">QVD17_35340</name>
</gene>
<organism evidence="1 2">
    <name type="scientific">Tagetes erecta</name>
    <name type="common">African marigold</name>
    <dbReference type="NCBI Taxonomy" id="13708"/>
    <lineage>
        <taxon>Eukaryota</taxon>
        <taxon>Viridiplantae</taxon>
        <taxon>Streptophyta</taxon>
        <taxon>Embryophyta</taxon>
        <taxon>Tracheophyta</taxon>
        <taxon>Spermatophyta</taxon>
        <taxon>Magnoliopsida</taxon>
        <taxon>eudicotyledons</taxon>
        <taxon>Gunneridae</taxon>
        <taxon>Pentapetalae</taxon>
        <taxon>asterids</taxon>
        <taxon>campanulids</taxon>
        <taxon>Asterales</taxon>
        <taxon>Asteraceae</taxon>
        <taxon>Asteroideae</taxon>
        <taxon>Heliantheae alliance</taxon>
        <taxon>Tageteae</taxon>
        <taxon>Tagetes</taxon>
    </lineage>
</organism>
<protein>
    <submittedName>
        <fullName evidence="1">Uncharacterized protein</fullName>
    </submittedName>
</protein>
<evidence type="ECO:0000313" key="1">
    <source>
        <dbReference type="EMBL" id="KAK1413565.1"/>
    </source>
</evidence>
<proteinExistence type="predicted"/>